<dbReference type="Gene3D" id="4.10.1000.10">
    <property type="entry name" value="Zinc finger, CCCH-type"/>
    <property type="match status" value="1"/>
</dbReference>
<dbReference type="SMART" id="SM00356">
    <property type="entry name" value="ZnF_C3H1"/>
    <property type="match status" value="3"/>
</dbReference>
<dbReference type="VEuPathDB" id="MicrosporidiaDB:NEQG_00712"/>
<keyword evidence="1" id="KW-0862">Zinc</keyword>
<evidence type="ECO:0000256" key="1">
    <source>
        <dbReference type="PROSITE-ProRule" id="PRU00723"/>
    </source>
</evidence>
<reference evidence="3" key="1">
    <citation type="submission" date="2011-01" db="EMBL/GenBank/DDBJ databases">
        <title>The Genome Sequence of Nematocida parisii strain ERTm3.</title>
        <authorList>
            <consortium name="The Broad Institute Genome Sequencing Platform"/>
            <consortium name="The Broad Institute Genome Sequencing Center for Infectious Disease"/>
            <person name="Cuomo C."/>
            <person name="Troemel E."/>
            <person name="Young S.K."/>
            <person name="Zeng Q."/>
            <person name="Gargeya S."/>
            <person name="Fitzgerald M."/>
            <person name="Haas B."/>
            <person name="Abouelleil A."/>
            <person name="Alvarado L."/>
            <person name="Arachchi H.M."/>
            <person name="Berlin A."/>
            <person name="Chapman S.B."/>
            <person name="Gearin G."/>
            <person name="Goldberg J."/>
            <person name="Griggs A."/>
            <person name="Gujja S."/>
            <person name="Hansen M."/>
            <person name="Heiman D."/>
            <person name="Howarth C."/>
            <person name="Larimer J."/>
            <person name="Lui A."/>
            <person name="MacDonald P.J.P."/>
            <person name="McCowen C."/>
            <person name="Montmayeur A."/>
            <person name="Murphy C."/>
            <person name="Neiman D."/>
            <person name="Pearson M."/>
            <person name="Priest M."/>
            <person name="Roberts A."/>
            <person name="Saif S."/>
            <person name="Shea T."/>
            <person name="Sisk P."/>
            <person name="Stolte C."/>
            <person name="Sykes S."/>
            <person name="Wortman J."/>
            <person name="Nusbaum C."/>
            <person name="Birren B."/>
        </authorList>
    </citation>
    <scope>NUCLEOTIDE SEQUENCE</scope>
    <source>
        <strain evidence="3">ERTm3</strain>
    </source>
</reference>
<dbReference type="OrthoDB" id="5395350at2759"/>
<dbReference type="InterPro" id="IPR000571">
    <property type="entry name" value="Znf_CCCH"/>
</dbReference>
<dbReference type="GO" id="GO:0008270">
    <property type="term" value="F:zinc ion binding"/>
    <property type="evidence" value="ECO:0007669"/>
    <property type="project" value="UniProtKB-KW"/>
</dbReference>
<keyword evidence="1" id="KW-0479">Metal-binding</keyword>
<dbReference type="OMA" id="ECYWETH"/>
<gene>
    <name evidence="3" type="ORF">NEQG_00712</name>
</gene>
<accession>I3EI46</accession>
<dbReference type="InParanoid" id="I3EI46"/>
<dbReference type="STRING" id="935791.I3EI46"/>
<evidence type="ECO:0000259" key="2">
    <source>
        <dbReference type="PROSITE" id="PS50103"/>
    </source>
</evidence>
<dbReference type="PANTHER" id="PTHR15725:SF14">
    <property type="entry name" value="ZINC FINGER CCCH DOMAIN-CONTAINING PROTEIN 11A"/>
    <property type="match status" value="1"/>
</dbReference>
<dbReference type="EMBL" id="GL870877">
    <property type="protein sequence ID" value="EIJ88893.1"/>
    <property type="molecule type" value="Genomic_DNA"/>
</dbReference>
<feature type="domain" description="C3H1-type" evidence="2">
    <location>
        <begin position="4"/>
        <end position="26"/>
    </location>
</feature>
<dbReference type="PANTHER" id="PTHR15725">
    <property type="entry name" value="ZN-FINGER, C-X8-C-X5-C-X3-H TYPE-CONTAINING"/>
    <property type="match status" value="1"/>
</dbReference>
<feature type="zinc finger region" description="C3H1-type" evidence="1">
    <location>
        <begin position="4"/>
        <end position="26"/>
    </location>
</feature>
<dbReference type="Proteomes" id="UP000002872">
    <property type="component" value="Unassembled WGS sequence"/>
</dbReference>
<organism evidence="3 4">
    <name type="scientific">Nematocida parisii (strain ERTm3)</name>
    <name type="common">Nematode killer fungus</name>
    <dbReference type="NCBI Taxonomy" id="935791"/>
    <lineage>
        <taxon>Eukaryota</taxon>
        <taxon>Fungi</taxon>
        <taxon>Fungi incertae sedis</taxon>
        <taxon>Microsporidia</taxon>
        <taxon>Nematocida</taxon>
    </lineage>
</organism>
<evidence type="ECO:0000313" key="3">
    <source>
        <dbReference type="EMBL" id="EIJ88893.1"/>
    </source>
</evidence>
<dbReference type="InterPro" id="IPR041686">
    <property type="entry name" value="Znf-CCCH_3"/>
</dbReference>
<keyword evidence="1" id="KW-0863">Zinc-finger</keyword>
<evidence type="ECO:0000313" key="4">
    <source>
        <dbReference type="Proteomes" id="UP000002872"/>
    </source>
</evidence>
<dbReference type="Pfam" id="PF15663">
    <property type="entry name" value="zf-CCCH_3"/>
    <property type="match status" value="1"/>
</dbReference>
<keyword evidence="4" id="KW-1185">Reference proteome</keyword>
<sequence length="148" mass="17128">MKEDCFYFITSTCARGPQCTYRHSQEAKNCQIVCSNWKNGTDCLDACPYRHSDYQIKEKPAVECYWETHGGCKKADCPYVHKQSVSQPVKSDPPCLLDIHKLRCDLEKINFDLEQLNITECHQYQNISVKNIGELMKELREIEGVFQG</sequence>
<dbReference type="PROSITE" id="PS50103">
    <property type="entry name" value="ZF_C3H1"/>
    <property type="match status" value="1"/>
</dbReference>
<name>I3EI46_NEMP3</name>
<dbReference type="HOGENOM" id="CLU_135949_0_0_1"/>
<dbReference type="AlphaFoldDB" id="I3EI46"/>
<proteinExistence type="predicted"/>
<protein>
    <recommendedName>
        <fullName evidence="2">C3H1-type domain-containing protein</fullName>
    </recommendedName>
</protein>